<organism evidence="2">
    <name type="scientific">Penicillium chrysogenum</name>
    <name type="common">Penicillium notatum</name>
    <dbReference type="NCBI Taxonomy" id="5076"/>
    <lineage>
        <taxon>Eukaryota</taxon>
        <taxon>Fungi</taxon>
        <taxon>Dikarya</taxon>
        <taxon>Ascomycota</taxon>
        <taxon>Pezizomycotina</taxon>
        <taxon>Eurotiomycetes</taxon>
        <taxon>Eurotiomycetidae</taxon>
        <taxon>Eurotiales</taxon>
        <taxon>Aspergillaceae</taxon>
        <taxon>Penicillium</taxon>
        <taxon>Penicillium chrysogenum species complex</taxon>
    </lineage>
</organism>
<protein>
    <recommendedName>
        <fullName evidence="3">Myb-like domain-containing protein</fullName>
    </recommendedName>
</protein>
<dbReference type="AlphaFoldDB" id="A0A167S2A5"/>
<dbReference type="PhylomeDB" id="A0A167S2A5"/>
<evidence type="ECO:0000256" key="1">
    <source>
        <dbReference type="SAM" id="MobiDB-lite"/>
    </source>
</evidence>
<dbReference type="EMBL" id="CM002799">
    <property type="protein sequence ID" value="KZN86700.1"/>
    <property type="molecule type" value="Genomic_DNA"/>
</dbReference>
<feature type="compositionally biased region" description="Low complexity" evidence="1">
    <location>
        <begin position="392"/>
        <end position="404"/>
    </location>
</feature>
<dbReference type="Proteomes" id="UP000076449">
    <property type="component" value="Chromosome II"/>
</dbReference>
<accession>A0A167S2A5</accession>
<feature type="compositionally biased region" description="Polar residues" evidence="1">
    <location>
        <begin position="410"/>
        <end position="426"/>
    </location>
</feature>
<proteinExistence type="predicted"/>
<feature type="region of interest" description="Disordered" evidence="1">
    <location>
        <begin position="340"/>
        <end position="426"/>
    </location>
</feature>
<gene>
    <name evidence="2" type="ORF">EN45_052410</name>
</gene>
<evidence type="ECO:0000313" key="2">
    <source>
        <dbReference type="EMBL" id="KZN86700.1"/>
    </source>
</evidence>
<evidence type="ECO:0008006" key="3">
    <source>
        <dbReference type="Google" id="ProtNLM"/>
    </source>
</evidence>
<reference evidence="2" key="1">
    <citation type="journal article" date="2014" name="Genome Announc.">
        <title>Complete sequencing and chromosome-scale genome assembly of the industrial progenitor strain P2niaD18 from the penicillin producer Penicillium chrysogenum.</title>
        <authorList>
            <person name="Specht T."/>
            <person name="Dahlmann T.A."/>
            <person name="Zadra I."/>
            <person name="Kurnsteiner H."/>
            <person name="Kuck U."/>
        </authorList>
    </citation>
    <scope>NUCLEOTIDE SEQUENCE [LARGE SCALE GENOMIC DNA]</scope>
    <source>
        <strain evidence="2">P2niaD18</strain>
    </source>
</reference>
<sequence>MADVLAIPGVPKPWMAHPKDYTDASRDIITAYASGFLEISDAIDNQLSPSHTGWYSLFCPSTSDSQLDSHLLQRPSPKTQTQHPQKFAGTMLNQNRLLGQPMRLMDDRGHYMPLQVEDPRVAPYSQSGSPFTVQLDLNSTLSSNGSTYCESDLESLERFEEPFTSQSAETHAGLVHPAPRNNTFVAASNSFLSGTEETPSLSSFEVPNIPRDEQAFSGTQFNVPNPNPNTANYPMNTHLGRHPHTTYLTPSFAAAHAKSGIFGQVIQWDACQPVNTTDIWYPTRDPIGLSESSWHNNAYSAPWPVTNAYTLPSDCNEPESEVYKPTHGLPMAPFGPATMNAGPTGPMSHLSPMSTPGTFVTSSKSPQCQPTLQPVYVPNAHGTDFASPDQKPASSLSPSFSASSNEEGRSPQQSGEEQGSVESGVHYSNNRDAFLIDCKRRGLSYKDIKRLGGFKEAESTLRGRYRTLTKSKDQRVRKPRWQDQDIRLLCQAVTIHAESLDTYSSLSNANMSMSEPPKVSWKKVAEYIWAKGGSYHFGNATCKKKWCEIHNITL</sequence>
<feature type="compositionally biased region" description="Polar residues" evidence="1">
    <location>
        <begin position="351"/>
        <end position="372"/>
    </location>
</feature>
<name>A0A167S2A5_PENCH</name>